<dbReference type="EMBL" id="CZAJ01000016">
    <property type="protein sequence ID" value="CUP08943.1"/>
    <property type="molecule type" value="Genomic_DNA"/>
</dbReference>
<reference evidence="5 8" key="5">
    <citation type="submission" date="2019-09" db="EMBL/GenBank/DDBJ databases">
        <title>Strain-level analysis of Eubacterium rectale using genomes from metagenomes.</title>
        <authorList>
            <person name="Karcher N."/>
            <person name="Segata N."/>
        </authorList>
    </citation>
    <scope>NUCLEOTIDE SEQUENCE [LARGE SCALE GENOMIC DNA]</scope>
    <source>
        <strain evidence="5 8">T3WBe13</strain>
    </source>
</reference>
<name>A0A174KA68_9FIRM</name>
<dbReference type="EMBL" id="WKQV01000006">
    <property type="protein sequence ID" value="MSD26924.1"/>
    <property type="molecule type" value="Genomic_DNA"/>
</dbReference>
<dbReference type="EMBL" id="VSTF01000012">
    <property type="protein sequence ID" value="TYL58333.1"/>
    <property type="molecule type" value="Genomic_DNA"/>
</dbReference>
<gene>
    <name evidence="4" type="ORF">DW703_10680</name>
    <name evidence="1" type="ORF">ERS852497_01842</name>
    <name evidence="5" type="ORF">FYL31_10765</name>
    <name evidence="3" type="ORF">G4312_11375</name>
    <name evidence="2" type="ORF">GKE44_07085</name>
</gene>
<dbReference type="GO" id="GO:0003677">
    <property type="term" value="F:DNA binding"/>
    <property type="evidence" value="ECO:0007669"/>
    <property type="project" value="UniProtKB-KW"/>
</dbReference>
<dbReference type="Proteomes" id="UP000283501">
    <property type="component" value="Unassembled WGS sequence"/>
</dbReference>
<reference evidence="3" key="7">
    <citation type="submission" date="2020-02" db="EMBL/GenBank/DDBJ databases">
        <authorList>
            <person name="Littmann E."/>
            <person name="Sorbara M."/>
        </authorList>
    </citation>
    <scope>NUCLEOTIDE SEQUENCE</scope>
    <source>
        <strain evidence="3">MSK.16.45</strain>
    </source>
</reference>
<dbReference type="EMBL" id="JAAIMP010000018">
    <property type="protein sequence ID" value="NSC77866.1"/>
    <property type="molecule type" value="Genomic_DNA"/>
</dbReference>
<evidence type="ECO:0000313" key="9">
    <source>
        <dbReference type="Proteomes" id="UP000465607"/>
    </source>
</evidence>
<evidence type="ECO:0000313" key="3">
    <source>
        <dbReference type="EMBL" id="NSC77866.1"/>
    </source>
</evidence>
<reference evidence="3" key="6">
    <citation type="journal article" date="2020" name="Cell Host Microbe">
        <title>Functional and Genomic Variation between Human-Derived Isolates of Lachnospiraceae Reveals Inter- and Intra-Species Diversity.</title>
        <authorList>
            <person name="Sorbara M.T."/>
            <person name="Littmann E.R."/>
            <person name="Fontana E."/>
            <person name="Moody T.U."/>
            <person name="Kohout C.E."/>
            <person name="Gjonbalaj M."/>
            <person name="Eaton V."/>
            <person name="Seok R."/>
            <person name="Leiner I.M."/>
            <person name="Pamer E.G."/>
        </authorList>
    </citation>
    <scope>NUCLEOTIDE SEQUENCE</scope>
    <source>
        <strain evidence="3">MSK.16.45</strain>
    </source>
</reference>
<dbReference type="AlphaFoldDB" id="A0A174KA68"/>
<dbReference type="RefSeq" id="WP_055274068.1">
    <property type="nucleotide sequence ID" value="NZ_AP031452.1"/>
</dbReference>
<evidence type="ECO:0000313" key="5">
    <source>
        <dbReference type="EMBL" id="TYL58333.1"/>
    </source>
</evidence>
<proteinExistence type="predicted"/>
<dbReference type="Proteomes" id="UP000465607">
    <property type="component" value="Unassembled WGS sequence"/>
</dbReference>
<sequence>MNFVPSSEKAKEWGISQRRVAILCKEGRVPGAELVGNRWFLPSDAVKPQDPRKAKKD</sequence>
<evidence type="ECO:0000313" key="1">
    <source>
        <dbReference type="EMBL" id="CUP08943.1"/>
    </source>
</evidence>
<keyword evidence="2" id="KW-0238">DNA-binding</keyword>
<evidence type="ECO:0000313" key="8">
    <source>
        <dbReference type="Proteomes" id="UP000324327"/>
    </source>
</evidence>
<reference evidence="1 6" key="1">
    <citation type="submission" date="2015-09" db="EMBL/GenBank/DDBJ databases">
        <authorList>
            <consortium name="Pathogen Informatics"/>
        </authorList>
    </citation>
    <scope>NUCLEOTIDE SEQUENCE [LARGE SCALE GENOMIC DNA]</scope>
    <source>
        <strain evidence="1 6">2789STDY5834884</strain>
    </source>
</reference>
<dbReference type="Proteomes" id="UP000324327">
    <property type="component" value="Unassembled WGS sequence"/>
</dbReference>
<evidence type="ECO:0000313" key="2">
    <source>
        <dbReference type="EMBL" id="MSD26924.1"/>
    </source>
</evidence>
<reference evidence="2 9" key="3">
    <citation type="journal article" date="2019" name="Nat. Med.">
        <title>A library of human gut bacterial isolates paired with longitudinal multiomics data enables mechanistic microbiome research.</title>
        <authorList>
            <person name="Poyet M."/>
            <person name="Groussin M."/>
            <person name="Gibbons S.M."/>
            <person name="Avila-Pacheco J."/>
            <person name="Jiang X."/>
            <person name="Kearney S.M."/>
            <person name="Perrotta A.R."/>
            <person name="Berdy B."/>
            <person name="Zhao S."/>
            <person name="Lieberman T.D."/>
            <person name="Swanson P.K."/>
            <person name="Smith M."/>
            <person name="Roesemann S."/>
            <person name="Alexander J.E."/>
            <person name="Rich S.A."/>
            <person name="Livny J."/>
            <person name="Vlamakis H."/>
            <person name="Clish C."/>
            <person name="Bullock K."/>
            <person name="Deik A."/>
            <person name="Scott J."/>
            <person name="Pierce K.A."/>
            <person name="Xavier R.J."/>
            <person name="Alm E.J."/>
        </authorList>
    </citation>
    <scope>NUCLEOTIDE SEQUENCE [LARGE SCALE GENOMIC DNA]</scope>
    <source>
        <strain evidence="2 9">BIOML-A5</strain>
    </source>
</reference>
<dbReference type="Proteomes" id="UP001193756">
    <property type="component" value="Unassembled WGS sequence"/>
</dbReference>
<evidence type="ECO:0000313" key="6">
    <source>
        <dbReference type="Proteomes" id="UP000095602"/>
    </source>
</evidence>
<organism evidence="1 6">
    <name type="scientific">Agathobacter rectalis</name>
    <dbReference type="NCBI Taxonomy" id="39491"/>
    <lineage>
        <taxon>Bacteria</taxon>
        <taxon>Bacillati</taxon>
        <taxon>Bacillota</taxon>
        <taxon>Clostridia</taxon>
        <taxon>Lachnospirales</taxon>
        <taxon>Lachnospiraceae</taxon>
        <taxon>Agathobacter</taxon>
    </lineage>
</organism>
<accession>A0A174KA68</accession>
<dbReference type="Proteomes" id="UP000095602">
    <property type="component" value="Unassembled WGS sequence"/>
</dbReference>
<reference evidence="5 8" key="4">
    <citation type="submission" date="2019-08" db="EMBL/GenBank/DDBJ databases">
        <authorList>
            <person name="Duncan S."/>
            <person name="Walker A."/>
        </authorList>
    </citation>
    <scope>NUCLEOTIDE SEQUENCE [LARGE SCALE GENOMIC DNA]</scope>
    <source>
        <strain evidence="5 8">T3WBe13</strain>
    </source>
</reference>
<evidence type="ECO:0000313" key="4">
    <source>
        <dbReference type="EMBL" id="RHF02837.1"/>
    </source>
</evidence>
<reference evidence="4 7" key="2">
    <citation type="submission" date="2018-08" db="EMBL/GenBank/DDBJ databases">
        <title>A genome reference for cultivated species of the human gut microbiota.</title>
        <authorList>
            <person name="Zou Y."/>
            <person name="Xue W."/>
            <person name="Luo G."/>
        </authorList>
    </citation>
    <scope>NUCLEOTIDE SEQUENCE [LARGE SCALE GENOMIC DNA]</scope>
    <source>
        <strain evidence="4 7">AM26-2LB</strain>
    </source>
</reference>
<protein>
    <submittedName>
        <fullName evidence="2">DNA-binding protein</fullName>
    </submittedName>
</protein>
<evidence type="ECO:0000313" key="7">
    <source>
        <dbReference type="Proteomes" id="UP000283501"/>
    </source>
</evidence>
<dbReference type="EMBL" id="QSKY01000015">
    <property type="protein sequence ID" value="RHF02837.1"/>
    <property type="molecule type" value="Genomic_DNA"/>
</dbReference>